<accession>A0ABV5AHN9</accession>
<keyword evidence="8" id="KW-0406">Ion transport</keyword>
<evidence type="ECO:0000256" key="7">
    <source>
        <dbReference type="ARBA" id="ARBA00023136"/>
    </source>
</evidence>
<sequence>MKNRRPQEGETVFLPLLNPNDTDIRRVVGDLYQCHNLVVEDCLRKDVRPRLHIHQNHAFFPFFFLRDDWKLVEISVVMGPNFIIAILKEPMPFLSELETEFTKAPEKMHSPGRILYEFLDLCVHHYLDFVDNIEDTVDSMESQIYENPQASVASDIFSLKRTLHHIRRVFTDERGVIEGLMHSGFPYTQQSENIYFMDLYDHISRIVDGVDSFRDALSGLLDLQMAIKSDRMNSIMKTLTIVSTMFMPLSFIVGLYGMNVKVPEYGWRFGYLWVWGWIILSVVGLLIYFKRRKWL</sequence>
<dbReference type="InterPro" id="IPR002523">
    <property type="entry name" value="MgTranspt_CorA/ZnTranspt_ZntB"/>
</dbReference>
<keyword evidence="7 8" id="KW-0472">Membrane</keyword>
<dbReference type="SUPFAM" id="SSF143865">
    <property type="entry name" value="CorA soluble domain-like"/>
    <property type="match status" value="1"/>
</dbReference>
<comment type="similarity">
    <text evidence="2 8">Belongs to the CorA metal ion transporter (MIT) (TC 1.A.35) family.</text>
</comment>
<evidence type="ECO:0000256" key="5">
    <source>
        <dbReference type="ARBA" id="ARBA00022692"/>
    </source>
</evidence>
<dbReference type="RefSeq" id="WP_275476425.1">
    <property type="nucleotide sequence ID" value="NZ_CP162940.1"/>
</dbReference>
<keyword evidence="5 8" id="KW-0812">Transmembrane</keyword>
<comment type="subcellular location">
    <subcellularLocation>
        <location evidence="1">Cell membrane</location>
        <topology evidence="1">Multi-pass membrane protein</topology>
    </subcellularLocation>
    <subcellularLocation>
        <location evidence="8">Membrane</location>
        <topology evidence="8">Multi-pass membrane protein</topology>
    </subcellularLocation>
</comment>
<dbReference type="Gene3D" id="1.20.58.340">
    <property type="entry name" value="Magnesium transport protein CorA, transmembrane region"/>
    <property type="match status" value="2"/>
</dbReference>
<feature type="transmembrane region" description="Helical" evidence="8">
    <location>
        <begin position="238"/>
        <end position="258"/>
    </location>
</feature>
<comment type="function">
    <text evidence="8">Mediates influx of magnesium ions.</text>
</comment>
<dbReference type="PANTHER" id="PTHR46494:SF1">
    <property type="entry name" value="CORA FAMILY METAL ION TRANSPORTER (EUROFUNG)"/>
    <property type="match status" value="1"/>
</dbReference>
<dbReference type="CDD" id="cd12822">
    <property type="entry name" value="TmCorA-like"/>
    <property type="match status" value="1"/>
</dbReference>
<dbReference type="InterPro" id="IPR045863">
    <property type="entry name" value="CorA_TM1_TM2"/>
</dbReference>
<dbReference type="NCBIfam" id="TIGR00383">
    <property type="entry name" value="corA"/>
    <property type="match status" value="1"/>
</dbReference>
<evidence type="ECO:0000256" key="8">
    <source>
        <dbReference type="RuleBase" id="RU362010"/>
    </source>
</evidence>
<evidence type="ECO:0000256" key="3">
    <source>
        <dbReference type="ARBA" id="ARBA00022448"/>
    </source>
</evidence>
<gene>
    <name evidence="8 9" type="primary">corA</name>
    <name evidence="9" type="ORF">KKP3000_000564</name>
</gene>
<dbReference type="InterPro" id="IPR045861">
    <property type="entry name" value="CorA_cytoplasmic_dom"/>
</dbReference>
<keyword evidence="10" id="KW-1185">Reference proteome</keyword>
<reference evidence="9 10" key="1">
    <citation type="journal article" date="2024" name="Int. J. Mol. Sci.">
        <title>Exploration of Alicyclobacillus spp. Genome in Search of Antibiotic Resistance.</title>
        <authorList>
            <person name="Bucka-Kolendo J."/>
            <person name="Kiousi D.E."/>
            <person name="Dekowska A."/>
            <person name="Mikolajczuk-Szczyrba A."/>
            <person name="Karadedos D.M."/>
            <person name="Michael P."/>
            <person name="Galanis A."/>
            <person name="Sokolowska B."/>
        </authorList>
    </citation>
    <scope>NUCLEOTIDE SEQUENCE [LARGE SCALE GENOMIC DNA]</scope>
    <source>
        <strain evidence="9 10">KKP 3000</strain>
    </source>
</reference>
<evidence type="ECO:0000256" key="1">
    <source>
        <dbReference type="ARBA" id="ARBA00004651"/>
    </source>
</evidence>
<keyword evidence="4 8" id="KW-1003">Cell membrane</keyword>
<keyword evidence="6 8" id="KW-1133">Transmembrane helix</keyword>
<evidence type="ECO:0000256" key="6">
    <source>
        <dbReference type="ARBA" id="ARBA00022989"/>
    </source>
</evidence>
<evidence type="ECO:0000313" key="9">
    <source>
        <dbReference type="EMBL" id="MFB5191782.1"/>
    </source>
</evidence>
<evidence type="ECO:0000256" key="2">
    <source>
        <dbReference type="ARBA" id="ARBA00009765"/>
    </source>
</evidence>
<comment type="caution">
    <text evidence="9">The sequence shown here is derived from an EMBL/GenBank/DDBJ whole genome shotgun (WGS) entry which is preliminary data.</text>
</comment>
<feature type="transmembrane region" description="Helical" evidence="8">
    <location>
        <begin position="270"/>
        <end position="289"/>
    </location>
</feature>
<dbReference type="PANTHER" id="PTHR46494">
    <property type="entry name" value="CORA FAMILY METAL ION TRANSPORTER (EUROFUNG)"/>
    <property type="match status" value="1"/>
</dbReference>
<proteinExistence type="inferred from homology"/>
<evidence type="ECO:0000313" key="10">
    <source>
        <dbReference type="Proteomes" id="UP001579974"/>
    </source>
</evidence>
<dbReference type="EMBL" id="JBDXSU010000014">
    <property type="protein sequence ID" value="MFB5191782.1"/>
    <property type="molecule type" value="Genomic_DNA"/>
</dbReference>
<keyword evidence="8" id="KW-0460">Magnesium</keyword>
<keyword evidence="3 8" id="KW-0813">Transport</keyword>
<protein>
    <recommendedName>
        <fullName evidence="8">Magnesium transport protein CorA</fullName>
    </recommendedName>
</protein>
<dbReference type="InterPro" id="IPR004488">
    <property type="entry name" value="Mg/Co-transport_prot_CorA"/>
</dbReference>
<dbReference type="Gene3D" id="3.30.460.20">
    <property type="entry name" value="CorA soluble domain-like"/>
    <property type="match status" value="1"/>
</dbReference>
<name>A0ABV5AHN9_9BACL</name>
<dbReference type="SUPFAM" id="SSF144083">
    <property type="entry name" value="Magnesium transport protein CorA, transmembrane region"/>
    <property type="match status" value="1"/>
</dbReference>
<dbReference type="Proteomes" id="UP001579974">
    <property type="component" value="Unassembled WGS sequence"/>
</dbReference>
<organism evidence="9 10">
    <name type="scientific">Alicyclobacillus fastidiosus</name>
    <dbReference type="NCBI Taxonomy" id="392011"/>
    <lineage>
        <taxon>Bacteria</taxon>
        <taxon>Bacillati</taxon>
        <taxon>Bacillota</taxon>
        <taxon>Bacilli</taxon>
        <taxon>Bacillales</taxon>
        <taxon>Alicyclobacillaceae</taxon>
        <taxon>Alicyclobacillus</taxon>
    </lineage>
</organism>
<dbReference type="Pfam" id="PF01544">
    <property type="entry name" value="CorA"/>
    <property type="match status" value="1"/>
</dbReference>
<evidence type="ECO:0000256" key="4">
    <source>
        <dbReference type="ARBA" id="ARBA00022475"/>
    </source>
</evidence>